<dbReference type="AlphaFoldDB" id="A0AB34IMR3"/>
<dbReference type="Proteomes" id="UP001515480">
    <property type="component" value="Unassembled WGS sequence"/>
</dbReference>
<evidence type="ECO:0000313" key="3">
    <source>
        <dbReference type="Proteomes" id="UP001515480"/>
    </source>
</evidence>
<sequence length="104" mass="11730">MSHVTVATSSSSVSLRYSASGVVCFERRQNRLIFKRLRSSCGIVECGARRVDGSEVIKEEEEECEQQKQRERRGGPAERTAGRPDGAPREGRRTKPPKLDRYGY</sequence>
<evidence type="ECO:0000313" key="2">
    <source>
        <dbReference type="EMBL" id="KAL1502916.1"/>
    </source>
</evidence>
<comment type="caution">
    <text evidence="2">The sequence shown here is derived from an EMBL/GenBank/DDBJ whole genome shotgun (WGS) entry which is preliminary data.</text>
</comment>
<proteinExistence type="predicted"/>
<reference evidence="2 3" key="1">
    <citation type="journal article" date="2024" name="Science">
        <title>Giant polyketide synthase enzymes in the biosynthesis of giant marine polyether toxins.</title>
        <authorList>
            <person name="Fallon T.R."/>
            <person name="Shende V.V."/>
            <person name="Wierzbicki I.H."/>
            <person name="Pendleton A.L."/>
            <person name="Watervoot N.F."/>
            <person name="Auber R.P."/>
            <person name="Gonzalez D.J."/>
            <person name="Wisecaver J.H."/>
            <person name="Moore B.S."/>
        </authorList>
    </citation>
    <scope>NUCLEOTIDE SEQUENCE [LARGE SCALE GENOMIC DNA]</scope>
    <source>
        <strain evidence="2 3">12B1</strain>
    </source>
</reference>
<keyword evidence="3" id="KW-1185">Reference proteome</keyword>
<feature type="compositionally biased region" description="Basic and acidic residues" evidence="1">
    <location>
        <begin position="65"/>
        <end position="104"/>
    </location>
</feature>
<organism evidence="2 3">
    <name type="scientific">Prymnesium parvum</name>
    <name type="common">Toxic golden alga</name>
    <dbReference type="NCBI Taxonomy" id="97485"/>
    <lineage>
        <taxon>Eukaryota</taxon>
        <taxon>Haptista</taxon>
        <taxon>Haptophyta</taxon>
        <taxon>Prymnesiophyceae</taxon>
        <taxon>Prymnesiales</taxon>
        <taxon>Prymnesiaceae</taxon>
        <taxon>Prymnesium</taxon>
    </lineage>
</organism>
<evidence type="ECO:0000256" key="1">
    <source>
        <dbReference type="SAM" id="MobiDB-lite"/>
    </source>
</evidence>
<gene>
    <name evidence="2" type="ORF">AB1Y20_010988</name>
</gene>
<feature type="region of interest" description="Disordered" evidence="1">
    <location>
        <begin position="56"/>
        <end position="104"/>
    </location>
</feature>
<name>A0AB34IMR3_PRYPA</name>
<protein>
    <submittedName>
        <fullName evidence="2">Uncharacterized protein</fullName>
    </submittedName>
</protein>
<accession>A0AB34IMR3</accession>
<dbReference type="EMBL" id="JBGBPQ010000022">
    <property type="protein sequence ID" value="KAL1502916.1"/>
    <property type="molecule type" value="Genomic_DNA"/>
</dbReference>